<keyword evidence="8" id="KW-0804">Transcription</keyword>
<evidence type="ECO:0000256" key="1">
    <source>
        <dbReference type="ARBA" id="ARBA00004123"/>
    </source>
</evidence>
<dbReference type="PANTHER" id="PTHR15975">
    <property type="entry name" value="CCR4-NOT TRANSCRIPTION COMPLEX SUBUNIT 11"/>
    <property type="match status" value="1"/>
</dbReference>
<evidence type="ECO:0000256" key="8">
    <source>
        <dbReference type="ARBA" id="ARBA00023163"/>
    </source>
</evidence>
<feature type="compositionally biased region" description="Acidic residues" evidence="10">
    <location>
        <begin position="240"/>
        <end position="256"/>
    </location>
</feature>
<dbReference type="GO" id="GO:0031047">
    <property type="term" value="P:regulatory ncRNA-mediated gene silencing"/>
    <property type="evidence" value="ECO:0007669"/>
    <property type="project" value="UniProtKB-KW"/>
</dbReference>
<evidence type="ECO:0000256" key="6">
    <source>
        <dbReference type="ARBA" id="ARBA00023015"/>
    </source>
</evidence>
<name>A0A6V7M284_9HYME</name>
<protein>
    <recommendedName>
        <fullName evidence="4">CCR4-NOT transcription complex subunit 11</fullName>
    </recommendedName>
</protein>
<accession>A0A6V7M284</accession>
<evidence type="ECO:0000256" key="9">
    <source>
        <dbReference type="ARBA" id="ARBA00023242"/>
    </source>
</evidence>
<keyword evidence="9" id="KW-0539">Nucleus</keyword>
<evidence type="ECO:0000256" key="2">
    <source>
        <dbReference type="ARBA" id="ARBA00004496"/>
    </source>
</evidence>
<comment type="similarity">
    <text evidence="3">Belongs to the CNOT11 family.</text>
</comment>
<dbReference type="InterPro" id="IPR019312">
    <property type="entry name" value="CNOT11"/>
</dbReference>
<dbReference type="EMBL" id="CADCXW020000348">
    <property type="protein sequence ID" value="CAD1582409.1"/>
    <property type="molecule type" value="Genomic_DNA"/>
</dbReference>
<reference evidence="11" key="1">
    <citation type="submission" date="2020-07" db="EMBL/GenBank/DDBJ databases">
        <authorList>
            <person name="Ferguson B K."/>
        </authorList>
    </citation>
    <scope>NUCLEOTIDE SEQUENCE</scope>
    <source>
        <strain evidence="11">L06</strain>
    </source>
</reference>
<evidence type="ECO:0000313" key="11">
    <source>
        <dbReference type="EMBL" id="CAD1582409.1"/>
    </source>
</evidence>
<dbReference type="AlphaFoldDB" id="A0A6V7M284"/>
<keyword evidence="7" id="KW-0943">RNA-mediated gene silencing</keyword>
<evidence type="ECO:0000256" key="5">
    <source>
        <dbReference type="ARBA" id="ARBA00022490"/>
    </source>
</evidence>
<evidence type="ECO:0000256" key="4">
    <source>
        <dbReference type="ARBA" id="ARBA00014872"/>
    </source>
</evidence>
<organism evidence="11">
    <name type="scientific">Bracon brevicornis</name>
    <dbReference type="NCBI Taxonomy" id="1563983"/>
    <lineage>
        <taxon>Eukaryota</taxon>
        <taxon>Metazoa</taxon>
        <taxon>Ecdysozoa</taxon>
        <taxon>Arthropoda</taxon>
        <taxon>Hexapoda</taxon>
        <taxon>Insecta</taxon>
        <taxon>Pterygota</taxon>
        <taxon>Neoptera</taxon>
        <taxon>Endopterygota</taxon>
        <taxon>Hymenoptera</taxon>
        <taxon>Apocrita</taxon>
        <taxon>Ichneumonoidea</taxon>
        <taxon>Braconidae</taxon>
        <taxon>Braconinae</taxon>
        <taxon>Bracon</taxon>
    </lineage>
</organism>
<evidence type="ECO:0000256" key="10">
    <source>
        <dbReference type="SAM" id="MobiDB-lite"/>
    </source>
</evidence>
<dbReference type="PANTHER" id="PTHR15975:SF0">
    <property type="entry name" value="CCR4-NOT TRANSCRIPTION COMPLEX SUBUNIT 11"/>
    <property type="match status" value="1"/>
</dbReference>
<keyword evidence="5" id="KW-0963">Cytoplasm</keyword>
<feature type="compositionally biased region" description="Low complexity" evidence="10">
    <location>
        <begin position="257"/>
        <end position="281"/>
    </location>
</feature>
<dbReference type="Pfam" id="PF10155">
    <property type="entry name" value="CNOT11"/>
    <property type="match status" value="1"/>
</dbReference>
<dbReference type="GO" id="GO:0005737">
    <property type="term" value="C:cytoplasm"/>
    <property type="evidence" value="ECO:0007669"/>
    <property type="project" value="UniProtKB-SubCell"/>
</dbReference>
<feature type="compositionally biased region" description="Basic and acidic residues" evidence="10">
    <location>
        <begin position="213"/>
        <end position="238"/>
    </location>
</feature>
<sequence length="564" mass="63805">MALSPAKLVKLLRLVEDDSKNIPLETLVKQLHQEFKPEERFNVGLTLSLLLQQPDLLPNSINRMMAVVLLYHLYQNEPIASSPFASVINQVYKLDHAIFFEDDSQPKQLGCLPSLPVLASPDLLKHSPAELADRLALPPRAVARDMLTNFQLKMAEYQSEFPLTSKTGNPVILPDPAEIEPSNSHHHHTNNTIDTNRNKQNDINSKMSHGHNRSNENDGNNRKNSIDNHNRNDSHSNDADYGDDDGDDDDDNDCNENDNNGENTNGDASNDNDNNSSMSKRNNIEGVNRHRNNKNKKNSRKSIVERLMSGEPSFSSQKYSPEFLRLAPPLYSNLWSQSRGLLVWMDIATEPCHFLPDYDSTMCISNSAGVEARRLMAKALKNVLTIQQQQHLVNELDKDPKLVYHIGLTPGKLPDLVENNPLIAIEVLLKLMQSSQITEYFSVLVNMEMSLHSMEVVNRLTTTVDLPTEFVHLYISNCISTCETIKDRYMQNRLVRLVCVFLQSLIRNKIINVQELFIEVQAFCIEFSRIREAAALFRLLKQLESGDVVGLNASSVNKKNIDIC</sequence>
<feature type="region of interest" description="Disordered" evidence="10">
    <location>
        <begin position="164"/>
        <end position="301"/>
    </location>
</feature>
<gene>
    <name evidence="11" type="ORF">BBRV_LOCUS121546</name>
</gene>
<evidence type="ECO:0000256" key="7">
    <source>
        <dbReference type="ARBA" id="ARBA00023158"/>
    </source>
</evidence>
<dbReference type="GO" id="GO:0030014">
    <property type="term" value="C:CCR4-NOT complex"/>
    <property type="evidence" value="ECO:0007669"/>
    <property type="project" value="InterPro"/>
</dbReference>
<keyword evidence="6" id="KW-0805">Transcription regulation</keyword>
<evidence type="ECO:0000256" key="3">
    <source>
        <dbReference type="ARBA" id="ARBA00008030"/>
    </source>
</evidence>
<proteinExistence type="inferred from homology"/>
<feature type="compositionally biased region" description="Basic residues" evidence="10">
    <location>
        <begin position="289"/>
        <end position="300"/>
    </location>
</feature>
<comment type="subcellular location">
    <subcellularLocation>
        <location evidence="2">Cytoplasm</location>
    </subcellularLocation>
    <subcellularLocation>
        <location evidence="1">Nucleus</location>
    </subcellularLocation>
</comment>
<dbReference type="GO" id="GO:0005634">
    <property type="term" value="C:nucleus"/>
    <property type="evidence" value="ECO:0007669"/>
    <property type="project" value="UniProtKB-SubCell"/>
</dbReference>